<dbReference type="Proteomes" id="UP001501671">
    <property type="component" value="Unassembled WGS sequence"/>
</dbReference>
<dbReference type="InterPro" id="IPR016169">
    <property type="entry name" value="FAD-bd_PCMH_sub2"/>
</dbReference>
<dbReference type="Gene3D" id="3.30.465.10">
    <property type="match status" value="1"/>
</dbReference>
<dbReference type="Gene3D" id="3.30.390.50">
    <property type="entry name" value="CO dehydrogenase flavoprotein, C-terminal domain"/>
    <property type="match status" value="1"/>
</dbReference>
<organism evidence="5 6">
    <name type="scientific">Pigmentiphaga soli</name>
    <dbReference type="NCBI Taxonomy" id="1007095"/>
    <lineage>
        <taxon>Bacteria</taxon>
        <taxon>Pseudomonadati</taxon>
        <taxon>Pseudomonadota</taxon>
        <taxon>Betaproteobacteria</taxon>
        <taxon>Burkholderiales</taxon>
        <taxon>Alcaligenaceae</taxon>
        <taxon>Pigmentiphaga</taxon>
    </lineage>
</organism>
<dbReference type="InterPro" id="IPR051312">
    <property type="entry name" value="Diverse_Substr_Oxidored"/>
</dbReference>
<evidence type="ECO:0000256" key="2">
    <source>
        <dbReference type="ARBA" id="ARBA00022827"/>
    </source>
</evidence>
<dbReference type="Gene3D" id="3.30.43.10">
    <property type="entry name" value="Uridine Diphospho-n-acetylenolpyruvylglucosamine Reductase, domain 2"/>
    <property type="match status" value="1"/>
</dbReference>
<dbReference type="SMART" id="SM01092">
    <property type="entry name" value="CO_deh_flav_C"/>
    <property type="match status" value="1"/>
</dbReference>
<dbReference type="EMBL" id="BAABFO010000010">
    <property type="protein sequence ID" value="GAA4333229.1"/>
    <property type="molecule type" value="Genomic_DNA"/>
</dbReference>
<evidence type="ECO:0000313" key="6">
    <source>
        <dbReference type="Proteomes" id="UP001501671"/>
    </source>
</evidence>
<keyword evidence="3" id="KW-0560">Oxidoreductase</keyword>
<evidence type="ECO:0000313" key="5">
    <source>
        <dbReference type="EMBL" id="GAA4333229.1"/>
    </source>
</evidence>
<dbReference type="Pfam" id="PF00941">
    <property type="entry name" value="FAD_binding_5"/>
    <property type="match status" value="1"/>
</dbReference>
<proteinExistence type="predicted"/>
<keyword evidence="1" id="KW-0285">Flavoprotein</keyword>
<evidence type="ECO:0000256" key="1">
    <source>
        <dbReference type="ARBA" id="ARBA00022630"/>
    </source>
</evidence>
<dbReference type="InterPro" id="IPR005107">
    <property type="entry name" value="CO_DH_flav_C"/>
</dbReference>
<name>A0ABP8H1Y2_9BURK</name>
<dbReference type="InterPro" id="IPR036683">
    <property type="entry name" value="CO_DH_flav_C_dom_sf"/>
</dbReference>
<dbReference type="RefSeq" id="WP_345249720.1">
    <property type="nucleotide sequence ID" value="NZ_BAABFO010000010.1"/>
</dbReference>
<evidence type="ECO:0000259" key="4">
    <source>
        <dbReference type="PROSITE" id="PS51387"/>
    </source>
</evidence>
<gene>
    <name evidence="5" type="ORF">GCM10023144_24290</name>
</gene>
<dbReference type="SUPFAM" id="SSF56176">
    <property type="entry name" value="FAD-binding/transporter-associated domain-like"/>
    <property type="match status" value="1"/>
</dbReference>
<keyword evidence="2" id="KW-0274">FAD</keyword>
<feature type="domain" description="FAD-binding PCMH-type" evidence="4">
    <location>
        <begin position="1"/>
        <end position="177"/>
    </location>
</feature>
<dbReference type="SUPFAM" id="SSF55447">
    <property type="entry name" value="CO dehydrogenase flavoprotein C-terminal domain-like"/>
    <property type="match status" value="1"/>
</dbReference>
<dbReference type="InterPro" id="IPR036318">
    <property type="entry name" value="FAD-bd_PCMH-like_sf"/>
</dbReference>
<accession>A0ABP8H1Y2</accession>
<reference evidence="6" key="1">
    <citation type="journal article" date="2019" name="Int. J. Syst. Evol. Microbiol.">
        <title>The Global Catalogue of Microorganisms (GCM) 10K type strain sequencing project: providing services to taxonomists for standard genome sequencing and annotation.</title>
        <authorList>
            <consortium name="The Broad Institute Genomics Platform"/>
            <consortium name="The Broad Institute Genome Sequencing Center for Infectious Disease"/>
            <person name="Wu L."/>
            <person name="Ma J."/>
        </authorList>
    </citation>
    <scope>NUCLEOTIDE SEQUENCE [LARGE SCALE GENOMIC DNA]</scope>
    <source>
        <strain evidence="6">JCM 17666</strain>
    </source>
</reference>
<dbReference type="PROSITE" id="PS51387">
    <property type="entry name" value="FAD_PCMH"/>
    <property type="match status" value="1"/>
</dbReference>
<sequence length="276" mass="29292">MKPAAFDYVRADSGDEAIGLLARHGGDARILAGGQSLMAVLNMRLAQPEMLIDISRSADLDYARAQGGVLAVGAAATQGSVEWRPSLAREVPLLAQAFPFISHFQIRNRGTVCGSVAHADPSAEIPLVLAALDGEVVLRNAKKRRVLRAADFFQGMLMTAREPDELIEEVRFPLGRPGQGTAFAEFSARHGDFAIVAAAAVADANGLRLAIGGVADRPRVARWPAGLGTADLDAALNDFAWELGARDDAHAGASFRRHLVRKLGARVIAQAMEGRA</sequence>
<dbReference type="InterPro" id="IPR002346">
    <property type="entry name" value="Mopterin_DH_FAD-bd"/>
</dbReference>
<dbReference type="PANTHER" id="PTHR42659">
    <property type="entry name" value="XANTHINE DEHYDROGENASE SUBUNIT C-RELATED"/>
    <property type="match status" value="1"/>
</dbReference>
<comment type="caution">
    <text evidence="5">The sequence shown here is derived from an EMBL/GenBank/DDBJ whole genome shotgun (WGS) entry which is preliminary data.</text>
</comment>
<protein>
    <submittedName>
        <fullName evidence="5">FAD binding domain-containing protein</fullName>
    </submittedName>
</protein>
<keyword evidence="6" id="KW-1185">Reference proteome</keyword>
<dbReference type="InterPro" id="IPR016167">
    <property type="entry name" value="FAD-bd_PCMH_sub1"/>
</dbReference>
<dbReference type="PANTHER" id="PTHR42659:SF2">
    <property type="entry name" value="XANTHINE DEHYDROGENASE SUBUNIT C-RELATED"/>
    <property type="match status" value="1"/>
</dbReference>
<evidence type="ECO:0000256" key="3">
    <source>
        <dbReference type="ARBA" id="ARBA00023002"/>
    </source>
</evidence>
<dbReference type="InterPro" id="IPR016166">
    <property type="entry name" value="FAD-bd_PCMH"/>
</dbReference>